<keyword evidence="3" id="KW-1185">Reference proteome</keyword>
<dbReference type="InterPro" id="IPR018711">
    <property type="entry name" value="NAGPA"/>
</dbReference>
<dbReference type="PANTHER" id="PTHR40446:SF2">
    <property type="entry name" value="N-ACETYLGLUCOSAMINE-1-PHOSPHODIESTER ALPHA-N-ACETYLGLUCOSAMINIDASE"/>
    <property type="match status" value="1"/>
</dbReference>
<dbReference type="Proteomes" id="UP000199034">
    <property type="component" value="Unassembled WGS sequence"/>
</dbReference>
<dbReference type="PANTHER" id="PTHR40446">
    <property type="entry name" value="N-ACETYLGLUCOSAMINE-1-PHOSPHODIESTER ALPHA-N-ACETYLGLUCOSAMINIDASE"/>
    <property type="match status" value="1"/>
</dbReference>
<sequence length="400" mass="42253">MTTRRLTLTAGLLGCALAVSGPAFADPTVSADGYPQHSSDGVRGPIAPAVPTYARTVERRSAVTGWRVAPGVRYQTWAERDARGRIRAHLLRIKYRTPGLRLNYATPGRVARTETVRGMLARQAVAGINGDFFDISDSGAPFGIGAGRASGLLHGPSDAWSAGFTVTKAGAPSVGPIQVRARIRQHPAWTVSGFNSPTVADGTIGVYSSRWGTTPGYGVTDGVKSRIVQVRVKNGKVVSKRVRLRAGHRIDGFLLIGRGAGAQALRQLKIGDPISVAKGVTEHPGVAITSNSFLVQDGAITVTDDAQMHPRSAIGIDRDTHQILMLVVDGRSKYSRGYTMVELADEMVRLGADSALNLDGGGSSTLVARKPGGAKPVVNKPSDGRPRKVANGIQVLYSKP</sequence>
<dbReference type="Pfam" id="PF09992">
    <property type="entry name" value="NAGPA"/>
    <property type="match status" value="1"/>
</dbReference>
<protein>
    <recommendedName>
        <fullName evidence="1">Phosphodiester glycosidase domain-containing protein</fullName>
    </recommendedName>
</protein>
<dbReference type="EMBL" id="FMZM01000013">
    <property type="protein sequence ID" value="SDE01777.1"/>
    <property type="molecule type" value="Genomic_DNA"/>
</dbReference>
<feature type="domain" description="Phosphodiester glycosidase" evidence="1">
    <location>
        <begin position="232"/>
        <end position="395"/>
    </location>
</feature>
<gene>
    <name evidence="2" type="ORF">SAMN05421872_113142</name>
</gene>
<evidence type="ECO:0000313" key="2">
    <source>
        <dbReference type="EMBL" id="SDE01777.1"/>
    </source>
</evidence>
<dbReference type="AlphaFoldDB" id="A0A1G6ZHP1"/>
<dbReference type="RefSeq" id="WP_139175764.1">
    <property type="nucleotide sequence ID" value="NZ_FMZM01000013.1"/>
</dbReference>
<evidence type="ECO:0000259" key="1">
    <source>
        <dbReference type="Pfam" id="PF09992"/>
    </source>
</evidence>
<organism evidence="2 3">
    <name type="scientific">Nocardioides lianchengensis</name>
    <dbReference type="NCBI Taxonomy" id="1045774"/>
    <lineage>
        <taxon>Bacteria</taxon>
        <taxon>Bacillati</taxon>
        <taxon>Actinomycetota</taxon>
        <taxon>Actinomycetes</taxon>
        <taxon>Propionibacteriales</taxon>
        <taxon>Nocardioidaceae</taxon>
        <taxon>Nocardioides</taxon>
    </lineage>
</organism>
<accession>A0A1G6ZHP1</accession>
<evidence type="ECO:0000313" key="3">
    <source>
        <dbReference type="Proteomes" id="UP000199034"/>
    </source>
</evidence>
<reference evidence="2 3" key="1">
    <citation type="submission" date="2016-10" db="EMBL/GenBank/DDBJ databases">
        <authorList>
            <person name="de Groot N.N."/>
        </authorList>
    </citation>
    <scope>NUCLEOTIDE SEQUENCE [LARGE SCALE GENOMIC DNA]</scope>
    <source>
        <strain evidence="2 3">CGMCC 4.6858</strain>
    </source>
</reference>
<dbReference type="STRING" id="1045774.SAMN05421872_113142"/>
<proteinExistence type="predicted"/>
<dbReference type="OrthoDB" id="9809781at2"/>
<name>A0A1G6ZHP1_9ACTN</name>